<dbReference type="PANTHER" id="PTHR33053:SF24">
    <property type="entry name" value="TRANSPOSASE DOMAIN-CONTAINING PROTEIN"/>
    <property type="match status" value="1"/>
</dbReference>
<name>A0A9P0AA89_BEMTA</name>
<proteinExistence type="predicted"/>
<gene>
    <name evidence="1" type="ORF">BEMITA_LOCUS5686</name>
</gene>
<accession>A0A9P0AA89</accession>
<dbReference type="AlphaFoldDB" id="A0A9P0AA89"/>
<sequence length="667" mass="75333">MENRKPKQVLLYYECSQRTKYRRIKNGLKVAIRSDRGLPEVEVCSHSDYDLVVGNVDDVEIVVDRTENAIDNFGIFADSTEDIFEDAVSVAGSDVDNVGNDVGYVMENIVDNVANDDDGNNDDFHDALSYVSDESGDQGVNILDFDTSDGENNTSDEDEGILEEGNFDLNRSQLWKDLVIWSIFHRIGHNALCALLKILKLCNPDEAKSLPLDARTLKRTPQDVKVDNLESGGQYFHFGLLEELLKALTLRAGKFTKIEVLFGIDGVPLFKSVRMEFWPILCKILSVPGLEHHVFPVGLYCGAEKPKNLEEYLGKFITDVTNLTKNGVNYLGRNYEFIVKGFSCDCQAKSMILCTKASNGNGSCTKCKQTGVWSYICKRVYFAGVNSAPRTNNGFLSQEDVGFHHGISPLTQIPNFNFEAWFPLDYLHLLCVGVTRTLLRLWVTPSKNRCHLHADKVSQASGRMFLFQKFVPSDFAKDLRALEEYKRWKGTELRLFICYLAPYVMGGILNEAREANLLLLYVAVRFLLNPITCQEYKETATHLLVDFVESCKTAYHANILTHNFHNMIHLPDNLNYFENLEQCSAFDFESFLNILKKCVAKGGSALQQAIKRWKERTSVNANAPKKPIKKPFCNVGHRGGPLLESCCNPQYRNVNFPSFKLSLSARD</sequence>
<keyword evidence="2" id="KW-1185">Reference proteome</keyword>
<dbReference type="PANTHER" id="PTHR33053">
    <property type="entry name" value="PROTEIN, PUTATIVE-RELATED"/>
    <property type="match status" value="1"/>
</dbReference>
<evidence type="ECO:0000313" key="2">
    <source>
        <dbReference type="Proteomes" id="UP001152759"/>
    </source>
</evidence>
<organism evidence="1 2">
    <name type="scientific">Bemisia tabaci</name>
    <name type="common">Sweetpotato whitefly</name>
    <name type="synonym">Aleurodes tabaci</name>
    <dbReference type="NCBI Taxonomy" id="7038"/>
    <lineage>
        <taxon>Eukaryota</taxon>
        <taxon>Metazoa</taxon>
        <taxon>Ecdysozoa</taxon>
        <taxon>Arthropoda</taxon>
        <taxon>Hexapoda</taxon>
        <taxon>Insecta</taxon>
        <taxon>Pterygota</taxon>
        <taxon>Neoptera</taxon>
        <taxon>Paraneoptera</taxon>
        <taxon>Hemiptera</taxon>
        <taxon>Sternorrhyncha</taxon>
        <taxon>Aleyrodoidea</taxon>
        <taxon>Aleyrodidae</taxon>
        <taxon>Aleyrodinae</taxon>
        <taxon>Bemisia</taxon>
    </lineage>
</organism>
<evidence type="ECO:0000313" key="1">
    <source>
        <dbReference type="EMBL" id="CAH0386594.1"/>
    </source>
</evidence>
<reference evidence="1" key="1">
    <citation type="submission" date="2021-12" db="EMBL/GenBank/DDBJ databases">
        <authorList>
            <person name="King R."/>
        </authorList>
    </citation>
    <scope>NUCLEOTIDE SEQUENCE</scope>
</reference>
<dbReference type="EMBL" id="OU963864">
    <property type="protein sequence ID" value="CAH0386594.1"/>
    <property type="molecule type" value="Genomic_DNA"/>
</dbReference>
<evidence type="ECO:0008006" key="3">
    <source>
        <dbReference type="Google" id="ProtNLM"/>
    </source>
</evidence>
<dbReference type="Proteomes" id="UP001152759">
    <property type="component" value="Chromosome 3"/>
</dbReference>
<protein>
    <recommendedName>
        <fullName evidence="3">Transposase domain-containing protein</fullName>
    </recommendedName>
</protein>